<protein>
    <submittedName>
        <fullName evidence="3">Cyanovirin-N</fullName>
    </submittedName>
</protein>
<comment type="caution">
    <text evidence="3">The sequence shown here is derived from an EMBL/GenBank/DDBJ whole genome shotgun (WGS) entry which is preliminary data.</text>
</comment>
<dbReference type="AlphaFoldDB" id="A0AAJ0HE62"/>
<dbReference type="Gene3D" id="2.30.60.10">
    <property type="entry name" value="Cyanovirin-N"/>
    <property type="match status" value="2"/>
</dbReference>
<proteinExistence type="predicted"/>
<feature type="domain" description="Cyanovirin-N" evidence="2">
    <location>
        <begin position="116"/>
        <end position="205"/>
    </location>
</feature>
<dbReference type="EMBL" id="JAUIQD010000005">
    <property type="protein sequence ID" value="KAK3349157.1"/>
    <property type="molecule type" value="Genomic_DNA"/>
</dbReference>
<feature type="region of interest" description="Disordered" evidence="1">
    <location>
        <begin position="216"/>
        <end position="256"/>
    </location>
</feature>
<dbReference type="PANTHER" id="PTHR42076:SF1">
    <property type="entry name" value="CYANOVIRIN-N DOMAIN-CONTAINING PROTEIN"/>
    <property type="match status" value="1"/>
</dbReference>
<keyword evidence="4" id="KW-1185">Reference proteome</keyword>
<reference evidence="3" key="2">
    <citation type="submission" date="2023-06" db="EMBL/GenBank/DDBJ databases">
        <authorList>
            <consortium name="Lawrence Berkeley National Laboratory"/>
            <person name="Haridas S."/>
            <person name="Hensen N."/>
            <person name="Bonometti L."/>
            <person name="Westerberg I."/>
            <person name="Brannstrom I.O."/>
            <person name="Guillou S."/>
            <person name="Cros-Aarteil S."/>
            <person name="Calhoun S."/>
            <person name="Kuo A."/>
            <person name="Mondo S."/>
            <person name="Pangilinan J."/>
            <person name="Riley R."/>
            <person name="Labutti K."/>
            <person name="Andreopoulos B."/>
            <person name="Lipzen A."/>
            <person name="Chen C."/>
            <person name="Yanf M."/>
            <person name="Daum C."/>
            <person name="Ng V."/>
            <person name="Clum A."/>
            <person name="Steindorff A."/>
            <person name="Ohm R."/>
            <person name="Martin F."/>
            <person name="Silar P."/>
            <person name="Natvig D."/>
            <person name="Lalanne C."/>
            <person name="Gautier V."/>
            <person name="Ament-Velasquez S.L."/>
            <person name="Kruys A."/>
            <person name="Hutchinson M.I."/>
            <person name="Powell A.J."/>
            <person name="Barry K."/>
            <person name="Miller A.N."/>
            <person name="Grigoriev I.V."/>
            <person name="Debuchy R."/>
            <person name="Gladieux P."/>
            <person name="Thoren M.H."/>
            <person name="Johannesson H."/>
        </authorList>
    </citation>
    <scope>NUCLEOTIDE SEQUENCE</scope>
    <source>
        <strain evidence="3">CBS 955.72</strain>
    </source>
</reference>
<dbReference type="InterPro" id="IPR011058">
    <property type="entry name" value="Cyanovirin-N"/>
</dbReference>
<evidence type="ECO:0000313" key="3">
    <source>
        <dbReference type="EMBL" id="KAK3349157.1"/>
    </source>
</evidence>
<name>A0AAJ0HE62_9PEZI</name>
<dbReference type="Pfam" id="PF08881">
    <property type="entry name" value="CVNH"/>
    <property type="match status" value="2"/>
</dbReference>
<dbReference type="PANTHER" id="PTHR42076">
    <property type="entry name" value="CYANOVIRIN-N HOMOLOG"/>
    <property type="match status" value="1"/>
</dbReference>
<dbReference type="SUPFAM" id="SSF51322">
    <property type="entry name" value="Cyanovirin-N"/>
    <property type="match status" value="2"/>
</dbReference>
<accession>A0AAJ0HE62</accession>
<dbReference type="SMART" id="SM01111">
    <property type="entry name" value="CVNH"/>
    <property type="match status" value="2"/>
</dbReference>
<feature type="domain" description="Cyanovirin-N" evidence="2">
    <location>
        <begin position="2"/>
        <end position="101"/>
    </location>
</feature>
<gene>
    <name evidence="3" type="ORF">B0T25DRAFT_547361</name>
</gene>
<dbReference type="InterPro" id="IPR036673">
    <property type="entry name" value="Cyanovirin-N_sf"/>
</dbReference>
<dbReference type="Proteomes" id="UP001275084">
    <property type="component" value="Unassembled WGS sequence"/>
</dbReference>
<reference evidence="3" key="1">
    <citation type="journal article" date="2023" name="Mol. Phylogenet. Evol.">
        <title>Genome-scale phylogeny and comparative genomics of the fungal order Sordariales.</title>
        <authorList>
            <person name="Hensen N."/>
            <person name="Bonometti L."/>
            <person name="Westerberg I."/>
            <person name="Brannstrom I.O."/>
            <person name="Guillou S."/>
            <person name="Cros-Aarteil S."/>
            <person name="Calhoun S."/>
            <person name="Haridas S."/>
            <person name="Kuo A."/>
            <person name="Mondo S."/>
            <person name="Pangilinan J."/>
            <person name="Riley R."/>
            <person name="LaButti K."/>
            <person name="Andreopoulos B."/>
            <person name="Lipzen A."/>
            <person name="Chen C."/>
            <person name="Yan M."/>
            <person name="Daum C."/>
            <person name="Ng V."/>
            <person name="Clum A."/>
            <person name="Steindorff A."/>
            <person name="Ohm R.A."/>
            <person name="Martin F."/>
            <person name="Silar P."/>
            <person name="Natvig D.O."/>
            <person name="Lalanne C."/>
            <person name="Gautier V."/>
            <person name="Ament-Velasquez S.L."/>
            <person name="Kruys A."/>
            <person name="Hutchinson M.I."/>
            <person name="Powell A.J."/>
            <person name="Barry K."/>
            <person name="Miller A.N."/>
            <person name="Grigoriev I.V."/>
            <person name="Debuchy R."/>
            <person name="Gladieux P."/>
            <person name="Hiltunen Thoren M."/>
            <person name="Johannesson H."/>
        </authorList>
    </citation>
    <scope>NUCLEOTIDE SEQUENCE</scope>
    <source>
        <strain evidence="3">CBS 955.72</strain>
    </source>
</reference>
<evidence type="ECO:0000259" key="2">
    <source>
        <dbReference type="SMART" id="SM01111"/>
    </source>
</evidence>
<organism evidence="3 4">
    <name type="scientific">Lasiosphaeria hispida</name>
    <dbReference type="NCBI Taxonomy" id="260671"/>
    <lineage>
        <taxon>Eukaryota</taxon>
        <taxon>Fungi</taxon>
        <taxon>Dikarya</taxon>
        <taxon>Ascomycota</taxon>
        <taxon>Pezizomycotina</taxon>
        <taxon>Sordariomycetes</taxon>
        <taxon>Sordariomycetidae</taxon>
        <taxon>Sordariales</taxon>
        <taxon>Lasiosphaeriaceae</taxon>
        <taxon>Lasiosphaeria</taxon>
    </lineage>
</organism>
<sequence>MSFSLSSKDIRLEGSKLIAWCQRRDCKTWVFCTIDLNHCLGNTDGKFDVESGGWHQSAVRGKTVLYGTVLRTYLYTRGKQEEEAWLDLDHHVANVDGVLTFHKEAKIPEVSKGPLSLFTLSGSVLKAVRVEEDGKSHFSERDLDSYYGNQDGHFVPDQVHFSRSARNVCLKVDGSSVTLCAELLDRSGEYRSASVDVPISILREVKKVPEPEVRKVREVEEAPPPYKSNAEFDDSDSENGGWATPPTTTDGSEFEG</sequence>
<evidence type="ECO:0000313" key="4">
    <source>
        <dbReference type="Proteomes" id="UP001275084"/>
    </source>
</evidence>
<feature type="compositionally biased region" description="Polar residues" evidence="1">
    <location>
        <begin position="245"/>
        <end position="256"/>
    </location>
</feature>
<evidence type="ECO:0000256" key="1">
    <source>
        <dbReference type="SAM" id="MobiDB-lite"/>
    </source>
</evidence>